<comment type="caution">
    <text evidence="1">The sequence shown here is derived from an EMBL/GenBank/DDBJ whole genome shotgun (WGS) entry which is preliminary data.</text>
</comment>
<protein>
    <submittedName>
        <fullName evidence="1">Uncharacterized protein</fullName>
    </submittedName>
</protein>
<organism evidence="1 2">
    <name type="scientific">Fusarium decemcellulare</name>
    <dbReference type="NCBI Taxonomy" id="57161"/>
    <lineage>
        <taxon>Eukaryota</taxon>
        <taxon>Fungi</taxon>
        <taxon>Dikarya</taxon>
        <taxon>Ascomycota</taxon>
        <taxon>Pezizomycotina</taxon>
        <taxon>Sordariomycetes</taxon>
        <taxon>Hypocreomycetidae</taxon>
        <taxon>Hypocreales</taxon>
        <taxon>Nectriaceae</taxon>
        <taxon>Fusarium</taxon>
        <taxon>Fusarium decemcellulare species complex</taxon>
    </lineage>
</organism>
<dbReference type="EMBL" id="JANRMS010000132">
    <property type="protein sequence ID" value="KAJ3545926.1"/>
    <property type="molecule type" value="Genomic_DNA"/>
</dbReference>
<reference evidence="1" key="1">
    <citation type="submission" date="2022-08" db="EMBL/GenBank/DDBJ databases">
        <title>Genome Sequence of Fusarium decemcellulare.</title>
        <authorList>
            <person name="Buettner E."/>
        </authorList>
    </citation>
    <scope>NUCLEOTIDE SEQUENCE</scope>
    <source>
        <strain evidence="1">Babe19</strain>
    </source>
</reference>
<proteinExistence type="predicted"/>
<name>A0ACC1STB5_9HYPO</name>
<accession>A0ACC1STB5</accession>
<evidence type="ECO:0000313" key="2">
    <source>
        <dbReference type="Proteomes" id="UP001148629"/>
    </source>
</evidence>
<dbReference type="Proteomes" id="UP001148629">
    <property type="component" value="Unassembled WGS sequence"/>
</dbReference>
<keyword evidence="2" id="KW-1185">Reference proteome</keyword>
<evidence type="ECO:0000313" key="1">
    <source>
        <dbReference type="EMBL" id="KAJ3545926.1"/>
    </source>
</evidence>
<gene>
    <name evidence="1" type="ORF">NM208_g2266</name>
</gene>
<sequence>MDGSTSSLEPQSSGAEDMGISLGDLFNSMGRGVFAGKAAFAQATPRLMTFCTIYALGSIFFGYDGASFGGVQAMDPFMKTFGKWNETKEAYYLPSDLQSLMNSLPLIGKFLGTIIVGPIIERFGHRYTMAFTCCIQVVGPITVSFPLKFKSRAKFRLNSLLGDFWSTQQSVVPTYQSEIAPGALRGFFVGSIQLCLTTGSLIAGIVNESMSRKTGNSGWQIATALQALPAVMILCLLFFTPNSPRWLIFNDRYEEALKVLRSVRRQQDVDNGLPELELASMREEGQAGKREKGPWKDLINRENRRRTGIACAIMTFQQLTGVTFSSSYGPTFYRSVGLSDMAFIYAVVNNATSVVTAMMAMVFLDMFGRRTLVVHGGWSQGAFLISIAALGRIKNPNVNESNGIVAGMQLYTCILHMTLGPGAYITAAEVGTQALREKTMAVSTALNVLVGFVVVFCTPYLLREIGSGLAYIWGGFAILSSIWAWFCMPELKGRNLEEIDQLFEANIPAWHFSKYQTGGLTHELAVLENRETPGKKVDEEADIDVSRVENARP</sequence>